<dbReference type="GO" id="GO:0005634">
    <property type="term" value="C:nucleus"/>
    <property type="evidence" value="ECO:0007669"/>
    <property type="project" value="TreeGrafter"/>
</dbReference>
<gene>
    <name evidence="13" type="ORF">Fcan01_16067</name>
</gene>
<dbReference type="Pfam" id="PF00491">
    <property type="entry name" value="Arginase"/>
    <property type="match status" value="1"/>
</dbReference>
<protein>
    <recommendedName>
        <fullName evidence="3">Arginase</fullName>
        <ecNumber evidence="2">3.5.3.1</ecNumber>
    </recommendedName>
</protein>
<dbReference type="GO" id="GO:0000050">
    <property type="term" value="P:urea cycle"/>
    <property type="evidence" value="ECO:0007669"/>
    <property type="project" value="UniProtKB-KW"/>
</dbReference>
<evidence type="ECO:0000313" key="13">
    <source>
        <dbReference type="EMBL" id="OXA49613.1"/>
    </source>
</evidence>
<keyword evidence="4" id="KW-0835">Urea cycle</keyword>
<feature type="binding site" evidence="10">
    <location>
        <position position="150"/>
    </location>
    <ligand>
        <name>Mn(2+)</name>
        <dbReference type="ChEBI" id="CHEBI:29035"/>
        <label>1</label>
    </ligand>
</feature>
<dbReference type="GO" id="GO:0030145">
    <property type="term" value="F:manganese ion binding"/>
    <property type="evidence" value="ECO:0007669"/>
    <property type="project" value="TreeGrafter"/>
</dbReference>
<accession>A0A226DWI6</accession>
<dbReference type="PANTHER" id="PTHR43782:SF3">
    <property type="entry name" value="ARGINASE"/>
    <property type="match status" value="1"/>
</dbReference>
<comment type="caution">
    <text evidence="13">The sequence shown here is derived from an EMBL/GenBank/DDBJ whole genome shotgun (WGS) entry which is preliminary data.</text>
</comment>
<dbReference type="GO" id="GO:0006525">
    <property type="term" value="P:arginine metabolic process"/>
    <property type="evidence" value="ECO:0007669"/>
    <property type="project" value="UniProtKB-KW"/>
</dbReference>
<dbReference type="STRING" id="158441.A0A226DWI6"/>
<sequence>MRAITLFLVFALCGISQSYVAPQEKINLRRIGVQGAPIQKGQPRPGVENGPAVIRGSGIVEFLRDVGHDILDYGNVYLGELFQAASVGALVDVNDPEAVAEATHYISNHTKLILQANRIPLTFGGDHAMAIGTLNAMSERYPDLAVIYIDAHADINTVETTPSGNLHGMPLSFVINELNAINANLTPFSWVVPRIPAANVAHIALRDVDIGETETLNRLGMAHYTMRDVDRLGIRGVVEMVLNRIGGWTRPIYVSMDIDSLDDLEIGHTTGTPG</sequence>
<dbReference type="InterPro" id="IPR023696">
    <property type="entry name" value="Ureohydrolase_dom_sf"/>
</dbReference>
<evidence type="ECO:0000256" key="5">
    <source>
        <dbReference type="ARBA" id="ARBA00022503"/>
    </source>
</evidence>
<evidence type="ECO:0000256" key="3">
    <source>
        <dbReference type="ARBA" id="ARBA00018123"/>
    </source>
</evidence>
<evidence type="ECO:0000256" key="1">
    <source>
        <dbReference type="ARBA" id="ARBA00005098"/>
    </source>
</evidence>
<dbReference type="CDD" id="cd09989">
    <property type="entry name" value="Arginase"/>
    <property type="match status" value="1"/>
</dbReference>
<reference evidence="13 14" key="1">
    <citation type="submission" date="2015-12" db="EMBL/GenBank/DDBJ databases">
        <title>The genome of Folsomia candida.</title>
        <authorList>
            <person name="Faddeeva A."/>
            <person name="Derks M.F."/>
            <person name="Anvar Y."/>
            <person name="Smit S."/>
            <person name="Van Straalen N."/>
            <person name="Roelofs D."/>
        </authorList>
    </citation>
    <scope>NUCLEOTIDE SEQUENCE [LARGE SCALE GENOMIC DNA]</scope>
    <source>
        <strain evidence="13 14">VU population</strain>
        <tissue evidence="13">Whole body</tissue>
    </source>
</reference>
<evidence type="ECO:0000256" key="9">
    <source>
        <dbReference type="ARBA" id="ARBA00047391"/>
    </source>
</evidence>
<feature type="chain" id="PRO_5012307889" description="Arginase" evidence="12">
    <location>
        <begin position="19"/>
        <end position="274"/>
    </location>
</feature>
<feature type="binding site" evidence="10">
    <location>
        <position position="154"/>
    </location>
    <ligand>
        <name>Mn(2+)</name>
        <dbReference type="ChEBI" id="CHEBI:29035"/>
        <label>1</label>
    </ligand>
</feature>
<feature type="binding site" evidence="10">
    <location>
        <position position="127"/>
    </location>
    <ligand>
        <name>Mn(2+)</name>
        <dbReference type="ChEBI" id="CHEBI:29035"/>
        <label>1</label>
    </ligand>
</feature>
<dbReference type="AlphaFoldDB" id="A0A226DWI6"/>
<dbReference type="Gene3D" id="3.40.800.10">
    <property type="entry name" value="Ureohydrolase domain"/>
    <property type="match status" value="1"/>
</dbReference>
<keyword evidence="5" id="KW-0056">Arginine metabolism</keyword>
<organism evidence="13 14">
    <name type="scientific">Folsomia candida</name>
    <name type="common">Springtail</name>
    <dbReference type="NCBI Taxonomy" id="158441"/>
    <lineage>
        <taxon>Eukaryota</taxon>
        <taxon>Metazoa</taxon>
        <taxon>Ecdysozoa</taxon>
        <taxon>Arthropoda</taxon>
        <taxon>Hexapoda</taxon>
        <taxon>Collembola</taxon>
        <taxon>Entomobryomorpha</taxon>
        <taxon>Isotomoidea</taxon>
        <taxon>Isotomidae</taxon>
        <taxon>Proisotominae</taxon>
        <taxon>Folsomia</taxon>
    </lineage>
</organism>
<dbReference type="InterPro" id="IPR014033">
    <property type="entry name" value="Arginase"/>
</dbReference>
<dbReference type="EC" id="3.5.3.1" evidence="2"/>
<keyword evidence="6 10" id="KW-0479">Metal-binding</keyword>
<evidence type="ECO:0000256" key="2">
    <source>
        <dbReference type="ARBA" id="ARBA00012168"/>
    </source>
</evidence>
<evidence type="ECO:0000256" key="11">
    <source>
        <dbReference type="PROSITE-ProRule" id="PRU00742"/>
    </source>
</evidence>
<feature type="binding site" evidence="10">
    <location>
        <position position="152"/>
    </location>
    <ligand>
        <name>Mn(2+)</name>
        <dbReference type="ChEBI" id="CHEBI:29035"/>
        <label>1</label>
    </ligand>
</feature>
<comment type="cofactor">
    <cofactor evidence="10">
        <name>Mn(2+)</name>
        <dbReference type="ChEBI" id="CHEBI:29035"/>
    </cofactor>
    <text evidence="10">Binds 2 manganese ions per subunit.</text>
</comment>
<name>A0A226DWI6_FOLCA</name>
<evidence type="ECO:0000256" key="12">
    <source>
        <dbReference type="SAM" id="SignalP"/>
    </source>
</evidence>
<dbReference type="PRINTS" id="PR00116">
    <property type="entry name" value="ARGINASE"/>
</dbReference>
<dbReference type="OrthoDB" id="9992747at2759"/>
<evidence type="ECO:0000256" key="7">
    <source>
        <dbReference type="ARBA" id="ARBA00022801"/>
    </source>
</evidence>
<feature type="signal peptide" evidence="12">
    <location>
        <begin position="1"/>
        <end position="18"/>
    </location>
</feature>
<evidence type="ECO:0000256" key="8">
    <source>
        <dbReference type="ARBA" id="ARBA00023211"/>
    </source>
</evidence>
<feature type="binding site" evidence="10">
    <location>
        <position position="257"/>
    </location>
    <ligand>
        <name>Mn(2+)</name>
        <dbReference type="ChEBI" id="CHEBI:29035"/>
        <label>1</label>
    </ligand>
</feature>
<dbReference type="GO" id="GO:0005829">
    <property type="term" value="C:cytosol"/>
    <property type="evidence" value="ECO:0007669"/>
    <property type="project" value="TreeGrafter"/>
</dbReference>
<dbReference type="InterPro" id="IPR006035">
    <property type="entry name" value="Ureohydrolase"/>
</dbReference>
<evidence type="ECO:0000313" key="14">
    <source>
        <dbReference type="Proteomes" id="UP000198287"/>
    </source>
</evidence>
<dbReference type="PANTHER" id="PTHR43782">
    <property type="entry name" value="ARGINASE"/>
    <property type="match status" value="1"/>
</dbReference>
<keyword evidence="8 10" id="KW-0464">Manganese</keyword>
<dbReference type="SUPFAM" id="SSF52768">
    <property type="entry name" value="Arginase/deacetylase"/>
    <property type="match status" value="1"/>
</dbReference>
<dbReference type="PROSITE" id="PS51409">
    <property type="entry name" value="ARGINASE_2"/>
    <property type="match status" value="1"/>
</dbReference>
<dbReference type="EMBL" id="LNIX01000010">
    <property type="protein sequence ID" value="OXA49613.1"/>
    <property type="molecule type" value="Genomic_DNA"/>
</dbReference>
<comment type="pathway">
    <text evidence="1">Nitrogen metabolism; urea cycle; L-ornithine and urea from L-arginine: step 1/1.</text>
</comment>
<evidence type="ECO:0000256" key="10">
    <source>
        <dbReference type="PIRSR" id="PIRSR036979-1"/>
    </source>
</evidence>
<dbReference type="Proteomes" id="UP000198287">
    <property type="component" value="Unassembled WGS sequence"/>
</dbReference>
<keyword evidence="12" id="KW-0732">Signal</keyword>
<keyword evidence="14" id="KW-1185">Reference proteome</keyword>
<dbReference type="OMA" id="THYISNH"/>
<proteinExistence type="inferred from homology"/>
<dbReference type="GO" id="GO:0004053">
    <property type="term" value="F:arginase activity"/>
    <property type="evidence" value="ECO:0007669"/>
    <property type="project" value="UniProtKB-EC"/>
</dbReference>
<dbReference type="PIRSF" id="PIRSF036979">
    <property type="entry name" value="Arginase"/>
    <property type="match status" value="1"/>
</dbReference>
<evidence type="ECO:0000256" key="4">
    <source>
        <dbReference type="ARBA" id="ARBA00022436"/>
    </source>
</evidence>
<keyword evidence="7" id="KW-0378">Hydrolase</keyword>
<feature type="binding site" evidence="10">
    <location>
        <position position="259"/>
    </location>
    <ligand>
        <name>Mn(2+)</name>
        <dbReference type="ChEBI" id="CHEBI:29035"/>
        <label>1</label>
    </ligand>
</feature>
<comment type="catalytic activity">
    <reaction evidence="9">
        <text>L-arginine + H2O = urea + L-ornithine</text>
        <dbReference type="Rhea" id="RHEA:20569"/>
        <dbReference type="ChEBI" id="CHEBI:15377"/>
        <dbReference type="ChEBI" id="CHEBI:16199"/>
        <dbReference type="ChEBI" id="CHEBI:32682"/>
        <dbReference type="ChEBI" id="CHEBI:46911"/>
        <dbReference type="EC" id="3.5.3.1"/>
    </reaction>
</comment>
<comment type="similarity">
    <text evidence="11">Belongs to the arginase family.</text>
</comment>
<evidence type="ECO:0000256" key="6">
    <source>
        <dbReference type="ARBA" id="ARBA00022723"/>
    </source>
</evidence>